<evidence type="ECO:0000256" key="4">
    <source>
        <dbReference type="PIRSR" id="PIRSR600760-2"/>
    </source>
</evidence>
<evidence type="ECO:0000256" key="1">
    <source>
        <dbReference type="ARBA" id="ARBA00022723"/>
    </source>
</evidence>
<reference evidence="6" key="2">
    <citation type="submission" date="2021-04" db="EMBL/GenBank/DDBJ databases">
        <authorList>
            <person name="Wen M.-L."/>
            <person name="Han X.-L."/>
            <person name="Xiong J."/>
        </authorList>
    </citation>
    <scope>NUCLEOTIDE SEQUENCE</scope>
    <source>
        <strain evidence="6">AGR0001</strain>
    </source>
</reference>
<dbReference type="AlphaFoldDB" id="J1ZZA1"/>
<organism evidence="5">
    <name type="scientific">Streptomyces auratus AGR0001</name>
    <dbReference type="NCBI Taxonomy" id="1160718"/>
    <lineage>
        <taxon>Bacteria</taxon>
        <taxon>Bacillati</taxon>
        <taxon>Actinomycetota</taxon>
        <taxon>Actinomycetes</taxon>
        <taxon>Kitasatosporales</taxon>
        <taxon>Streptomycetaceae</taxon>
        <taxon>Streptomyces</taxon>
    </lineage>
</organism>
<protein>
    <submittedName>
        <fullName evidence="5 6">Monophosphatase</fullName>
    </submittedName>
</protein>
<dbReference type="Gene3D" id="3.30.540.10">
    <property type="entry name" value="Fructose-1,6-Bisphosphatase, subunit A, domain 1"/>
    <property type="match status" value="1"/>
</dbReference>
<feature type="binding site" evidence="4">
    <location>
        <position position="87"/>
    </location>
    <ligand>
        <name>Mg(2+)</name>
        <dbReference type="ChEBI" id="CHEBI:18420"/>
        <label>1</label>
        <note>catalytic</note>
    </ligand>
</feature>
<feature type="binding site" evidence="4">
    <location>
        <position position="86"/>
    </location>
    <ligand>
        <name>Mg(2+)</name>
        <dbReference type="ChEBI" id="CHEBI:18420"/>
        <label>1</label>
        <note>catalytic</note>
    </ligand>
</feature>
<evidence type="ECO:0000256" key="2">
    <source>
        <dbReference type="ARBA" id="ARBA00022801"/>
    </source>
</evidence>
<dbReference type="InterPro" id="IPR020583">
    <property type="entry name" value="Inositol_monoP_metal-BS"/>
</dbReference>
<dbReference type="GO" id="GO:0006020">
    <property type="term" value="P:inositol metabolic process"/>
    <property type="evidence" value="ECO:0007669"/>
    <property type="project" value="TreeGrafter"/>
</dbReference>
<dbReference type="GO" id="GO:0046872">
    <property type="term" value="F:metal ion binding"/>
    <property type="evidence" value="ECO:0007669"/>
    <property type="project" value="UniProtKB-KW"/>
</dbReference>
<dbReference type="EMBL" id="AJGV01000067">
    <property type="protein sequence ID" value="EJJ07206.1"/>
    <property type="molecule type" value="Genomic_DNA"/>
</dbReference>
<feature type="binding site" evidence="4">
    <location>
        <position position="204"/>
    </location>
    <ligand>
        <name>Mg(2+)</name>
        <dbReference type="ChEBI" id="CHEBI:18420"/>
        <label>1</label>
        <note>catalytic</note>
    </ligand>
</feature>
<dbReference type="STRING" id="1160718.SU9_09904"/>
<evidence type="ECO:0000256" key="3">
    <source>
        <dbReference type="ARBA" id="ARBA00022842"/>
    </source>
</evidence>
<evidence type="ECO:0000313" key="7">
    <source>
        <dbReference type="Proteomes" id="UP000009036"/>
    </source>
</evidence>
<keyword evidence="7" id="KW-1185">Reference proteome</keyword>
<proteinExistence type="predicted"/>
<dbReference type="Pfam" id="PF00459">
    <property type="entry name" value="Inositol_P"/>
    <property type="match status" value="1"/>
</dbReference>
<keyword evidence="1 4" id="KW-0479">Metal-binding</keyword>
<dbReference type="GO" id="GO:0008934">
    <property type="term" value="F:inositol monophosphate 1-phosphatase activity"/>
    <property type="evidence" value="ECO:0007669"/>
    <property type="project" value="TreeGrafter"/>
</dbReference>
<dbReference type="Gene3D" id="3.40.190.80">
    <property type="match status" value="1"/>
</dbReference>
<keyword evidence="3 4" id="KW-0460">Magnesium</keyword>
<dbReference type="eggNOG" id="COG0483">
    <property type="taxonomic scope" value="Bacteria"/>
</dbReference>
<evidence type="ECO:0000313" key="5">
    <source>
        <dbReference type="EMBL" id="EJJ07206.1"/>
    </source>
</evidence>
<dbReference type="GO" id="GO:0007165">
    <property type="term" value="P:signal transduction"/>
    <property type="evidence" value="ECO:0007669"/>
    <property type="project" value="TreeGrafter"/>
</dbReference>
<reference evidence="5" key="1">
    <citation type="journal article" date="2012" name="J. Bacteriol.">
        <title>Genome Sequence of Streptomyces auratus Strain AGR0001, a Phoslactomycin-Producing Actinomycete.</title>
        <authorList>
            <person name="Han X."/>
            <person name="Li M."/>
            <person name="Ding Z."/>
            <person name="Zhao J."/>
            <person name="Ji K."/>
            <person name="Wen M."/>
            <person name="Lu T."/>
        </authorList>
    </citation>
    <scope>NUCLEOTIDE SEQUENCE [LARGE SCALE GENOMIC DNA]</scope>
    <source>
        <strain evidence="5">AGR0001</strain>
    </source>
</reference>
<dbReference type="InterPro" id="IPR000760">
    <property type="entry name" value="Inositol_monophosphatase-like"/>
</dbReference>
<dbReference type="SUPFAM" id="SSF56655">
    <property type="entry name" value="Carbohydrate phosphatase"/>
    <property type="match status" value="1"/>
</dbReference>
<dbReference type="KEGG" id="sauh:SU9_021745"/>
<dbReference type="PANTHER" id="PTHR20854:SF4">
    <property type="entry name" value="INOSITOL-1-MONOPHOSPHATASE-RELATED"/>
    <property type="match status" value="1"/>
</dbReference>
<comment type="cofactor">
    <cofactor evidence="4">
        <name>Mg(2+)</name>
        <dbReference type="ChEBI" id="CHEBI:18420"/>
    </cofactor>
</comment>
<keyword evidence="2" id="KW-0378">Hydrolase</keyword>
<dbReference type="RefSeq" id="WP_006603548.1">
    <property type="nucleotide sequence ID" value="NZ_CP072931.1"/>
</dbReference>
<dbReference type="PANTHER" id="PTHR20854">
    <property type="entry name" value="INOSITOL MONOPHOSPHATASE"/>
    <property type="match status" value="1"/>
</dbReference>
<accession>J1ZZA1</accession>
<dbReference type="EMBL" id="CP072931">
    <property type="protein sequence ID" value="QTZ93749.1"/>
    <property type="molecule type" value="Genomic_DNA"/>
</dbReference>
<dbReference type="PRINTS" id="PR00377">
    <property type="entry name" value="IMPHPHTASES"/>
</dbReference>
<dbReference type="PROSITE" id="PS00629">
    <property type="entry name" value="IMP_1"/>
    <property type="match status" value="1"/>
</dbReference>
<dbReference type="CDD" id="cd01637">
    <property type="entry name" value="IMPase_like"/>
    <property type="match status" value="1"/>
</dbReference>
<dbReference type="PATRIC" id="fig|1160718.3.peg.2002"/>
<feature type="binding site" evidence="4">
    <location>
        <position position="84"/>
    </location>
    <ligand>
        <name>Mg(2+)</name>
        <dbReference type="ChEBI" id="CHEBI:18420"/>
        <label>1</label>
        <note>catalytic</note>
    </ligand>
</feature>
<dbReference type="HOGENOM" id="CLU_1037777_0_0_11"/>
<name>J1ZZA1_9ACTN</name>
<sequence length="269" mass="28181">MRDLAALLTVAEQAVDAGSGWLARAGDEWSARSFKPSGEEVTAADVEVERVVSQVLRRLSPGIPVVGEESATGRPLPPRCWLLDPIDGTMNFARGAPFHALSLAYAEDGAPLLGVIDAPALGRRWRTGAHEVSTRAPVRARTVSEAVVGITGTGSGEAHLVRRIALLQSAAYRLRMQGAMSLDLVGVAEGWLDACLCLGPKPWDVAAGTALARERGKTVLGAGGGEFVLGSPVLVAGEEALARQILGMWKSPPAGAGPDTTELRARERP</sequence>
<dbReference type="Proteomes" id="UP000009036">
    <property type="component" value="Chromosome"/>
</dbReference>
<feature type="binding site" evidence="4">
    <location>
        <position position="68"/>
    </location>
    <ligand>
        <name>Mg(2+)</name>
        <dbReference type="ChEBI" id="CHEBI:18420"/>
        <label>1</label>
        <note>catalytic</note>
    </ligand>
</feature>
<evidence type="ECO:0000313" key="6">
    <source>
        <dbReference type="EMBL" id="QTZ93749.1"/>
    </source>
</evidence>
<dbReference type="OrthoDB" id="9772456at2"/>
<gene>
    <name evidence="6" type="ORF">SU9_021745</name>
    <name evidence="5" type="ORF">SU9_09904</name>
</gene>